<dbReference type="AlphaFoldDB" id="A0A6H2GXD4"/>
<dbReference type="InterPro" id="IPR035901">
    <property type="entry name" value="GIY-YIG_endonuc_sf"/>
</dbReference>
<dbReference type="Gene3D" id="3.40.1440.10">
    <property type="entry name" value="GIY-YIG endonuclease"/>
    <property type="match status" value="1"/>
</dbReference>
<keyword evidence="2" id="KW-1185">Reference proteome</keyword>
<dbReference type="KEGG" id="palr:HGI30_11365"/>
<dbReference type="SUPFAM" id="SSF82771">
    <property type="entry name" value="GIY-YIG endonuclease"/>
    <property type="match status" value="1"/>
</dbReference>
<proteinExistence type="predicted"/>
<dbReference type="EMBL" id="CP051428">
    <property type="protein sequence ID" value="QJC52093.1"/>
    <property type="molecule type" value="Genomic_DNA"/>
</dbReference>
<dbReference type="CDD" id="cd10451">
    <property type="entry name" value="GIY-YIG_LuxR_like"/>
    <property type="match status" value="1"/>
</dbReference>
<reference evidence="1 2" key="1">
    <citation type="submission" date="2020-04" db="EMBL/GenBank/DDBJ databases">
        <title>Novel Paenibacillus strain UniB2 isolated from commercial digestive syrup.</title>
        <authorList>
            <person name="Thorat V."/>
            <person name="Kirdat K."/>
            <person name="Tiwarekar B."/>
            <person name="Yadav A."/>
        </authorList>
    </citation>
    <scope>NUCLEOTIDE SEQUENCE [LARGE SCALE GENOMIC DNA]</scope>
    <source>
        <strain evidence="1 2">UniB2</strain>
    </source>
</reference>
<evidence type="ECO:0000313" key="1">
    <source>
        <dbReference type="EMBL" id="QJC52093.1"/>
    </source>
</evidence>
<gene>
    <name evidence="1" type="ORF">HGI30_11365</name>
</gene>
<dbReference type="Proteomes" id="UP000502136">
    <property type="component" value="Chromosome"/>
</dbReference>
<dbReference type="RefSeq" id="WP_168907668.1">
    <property type="nucleotide sequence ID" value="NZ_CP051428.1"/>
</dbReference>
<sequence length="121" mass="14642">MDKQRRKELQEQYKDMKTYLGVIRLTNRTNGKIFLAAYPNLKNKWTTLQGQLRMGRFGNLDVQRDWNEHGEEAFEYEELERKELDPAKMTDVKWELKRMLKPWLEQLQPFGEDGYNRRSGE</sequence>
<protein>
    <submittedName>
        <fullName evidence="1">GIY-YIG nuclease family protein</fullName>
    </submittedName>
</protein>
<name>A0A6H2GXD4_9BACL</name>
<evidence type="ECO:0000313" key="2">
    <source>
        <dbReference type="Proteomes" id="UP000502136"/>
    </source>
</evidence>
<organism evidence="1 2">
    <name type="scientific">Paenibacillus albicereus</name>
    <dbReference type="NCBI Taxonomy" id="2726185"/>
    <lineage>
        <taxon>Bacteria</taxon>
        <taxon>Bacillati</taxon>
        <taxon>Bacillota</taxon>
        <taxon>Bacilli</taxon>
        <taxon>Bacillales</taxon>
        <taxon>Paenibacillaceae</taxon>
        <taxon>Paenibacillus</taxon>
    </lineage>
</organism>
<accession>A0A6H2GXD4</accession>